<sequence length="244" mass="26149">MSSVDTSYTDSLRWEQNEGTKVPEDTGNKALQQEDFFALLTTQLAAQDPTNPTSNDEMISQMTNFTMADGISDLGNKFDTFTSQFSEFLENSSSSQTSNNALQASSMVGQTVLVESNEVPLFQFDEENYGMSGQLMMENGMNDIRVEVTDSSGKVVNTIEVGAVSEGPAGFYWDGLDADGNQMPSGLYTLNATGINPSSGERNDIKVGAYSSVNSVSFGSGNKLSLNLSGLGSFSMDDILEVAS</sequence>
<protein>
    <recommendedName>
        <fullName evidence="2 5">Basal-body rod modification protein FlgD</fullName>
    </recommendedName>
</protein>
<evidence type="ECO:0000259" key="7">
    <source>
        <dbReference type="Pfam" id="PF13860"/>
    </source>
</evidence>
<feature type="domain" description="FlgD Tudor-like" evidence="8">
    <location>
        <begin position="99"/>
        <end position="239"/>
    </location>
</feature>
<dbReference type="Pfam" id="PF03963">
    <property type="entry name" value="FlgD"/>
    <property type="match status" value="1"/>
</dbReference>
<feature type="domain" description="FlgD/Vpr Ig-like" evidence="7">
    <location>
        <begin position="131"/>
        <end position="195"/>
    </location>
</feature>
<proteinExistence type="inferred from homology"/>
<dbReference type="Gene3D" id="2.30.30.910">
    <property type="match status" value="1"/>
</dbReference>
<reference evidence="9" key="1">
    <citation type="submission" date="2022-10" db="EMBL/GenBank/DDBJ databases">
        <title>Catenovulum adriacola sp. nov. isolated in the Harbour of Susak.</title>
        <authorList>
            <person name="Schoch T."/>
            <person name="Reich S.J."/>
            <person name="Stoeferle S."/>
            <person name="Flaiz M."/>
            <person name="Kazda M."/>
            <person name="Riedel C.U."/>
            <person name="Duerre P."/>
        </authorList>
    </citation>
    <scope>NUCLEOTIDE SEQUENCE</scope>
    <source>
        <strain evidence="9">TS8</strain>
    </source>
</reference>
<feature type="compositionally biased region" description="Basic and acidic residues" evidence="6">
    <location>
        <begin position="12"/>
        <end position="27"/>
    </location>
</feature>
<dbReference type="Pfam" id="PF13861">
    <property type="entry name" value="FLgD_tudor"/>
    <property type="match status" value="1"/>
</dbReference>
<gene>
    <name evidence="9" type="ORF">OLW01_09585</name>
</gene>
<evidence type="ECO:0000256" key="2">
    <source>
        <dbReference type="ARBA" id="ARBA00016013"/>
    </source>
</evidence>
<name>A0ABY7AII9_9ALTE</name>
<evidence type="ECO:0000313" key="9">
    <source>
        <dbReference type="EMBL" id="WAJ69427.1"/>
    </source>
</evidence>
<dbReference type="EMBL" id="CP109965">
    <property type="protein sequence ID" value="WAJ69427.1"/>
    <property type="molecule type" value="Genomic_DNA"/>
</dbReference>
<dbReference type="Gene3D" id="2.60.40.4070">
    <property type="match status" value="1"/>
</dbReference>
<dbReference type="RefSeq" id="WP_268073645.1">
    <property type="nucleotide sequence ID" value="NZ_CP109965.1"/>
</dbReference>
<dbReference type="Proteomes" id="UP001163726">
    <property type="component" value="Chromosome"/>
</dbReference>
<feature type="region of interest" description="Disordered" evidence="6">
    <location>
        <begin position="1"/>
        <end position="27"/>
    </location>
</feature>
<dbReference type="Pfam" id="PF13860">
    <property type="entry name" value="FlgD_ig"/>
    <property type="match status" value="1"/>
</dbReference>
<evidence type="ECO:0000256" key="4">
    <source>
        <dbReference type="ARBA" id="ARBA00024746"/>
    </source>
</evidence>
<evidence type="ECO:0000256" key="1">
    <source>
        <dbReference type="ARBA" id="ARBA00010577"/>
    </source>
</evidence>
<dbReference type="InterPro" id="IPR025965">
    <property type="entry name" value="FlgD/Vpr_Ig-like"/>
</dbReference>
<accession>A0ABY7AII9</accession>
<dbReference type="InterPro" id="IPR005648">
    <property type="entry name" value="FlgD"/>
</dbReference>
<dbReference type="InterPro" id="IPR025963">
    <property type="entry name" value="FLgD_Tudor"/>
</dbReference>
<keyword evidence="3 5" id="KW-1005">Bacterial flagellum biogenesis</keyword>
<evidence type="ECO:0000256" key="6">
    <source>
        <dbReference type="SAM" id="MobiDB-lite"/>
    </source>
</evidence>
<comment type="function">
    <text evidence="4 5">Required for flagellar hook formation. May act as a scaffolding protein.</text>
</comment>
<keyword evidence="10" id="KW-1185">Reference proteome</keyword>
<organism evidence="9 10">
    <name type="scientific">Catenovulum adriaticum</name>
    <dbReference type="NCBI Taxonomy" id="2984846"/>
    <lineage>
        <taxon>Bacteria</taxon>
        <taxon>Pseudomonadati</taxon>
        <taxon>Pseudomonadota</taxon>
        <taxon>Gammaproteobacteria</taxon>
        <taxon>Alteromonadales</taxon>
        <taxon>Alteromonadaceae</taxon>
        <taxon>Catenovulum</taxon>
    </lineage>
</organism>
<evidence type="ECO:0000313" key="10">
    <source>
        <dbReference type="Proteomes" id="UP001163726"/>
    </source>
</evidence>
<evidence type="ECO:0000256" key="3">
    <source>
        <dbReference type="ARBA" id="ARBA00022795"/>
    </source>
</evidence>
<feature type="compositionally biased region" description="Polar residues" evidence="6">
    <location>
        <begin position="1"/>
        <end position="10"/>
    </location>
</feature>
<evidence type="ECO:0000256" key="5">
    <source>
        <dbReference type="RuleBase" id="RU362076"/>
    </source>
</evidence>
<evidence type="ECO:0000259" key="8">
    <source>
        <dbReference type="Pfam" id="PF13861"/>
    </source>
</evidence>
<comment type="similarity">
    <text evidence="1 5">Belongs to the FlgD family.</text>
</comment>